<organism evidence="1 2">
    <name type="scientific">Pyronema omphalodes (strain CBS 100304)</name>
    <name type="common">Pyronema confluens</name>
    <dbReference type="NCBI Taxonomy" id="1076935"/>
    <lineage>
        <taxon>Eukaryota</taxon>
        <taxon>Fungi</taxon>
        <taxon>Dikarya</taxon>
        <taxon>Ascomycota</taxon>
        <taxon>Pezizomycotina</taxon>
        <taxon>Pezizomycetes</taxon>
        <taxon>Pezizales</taxon>
        <taxon>Pyronemataceae</taxon>
        <taxon>Pyronema</taxon>
    </lineage>
</organism>
<evidence type="ECO:0000313" key="1">
    <source>
        <dbReference type="EMBL" id="CCX10550.1"/>
    </source>
</evidence>
<reference evidence="1 2" key="1">
    <citation type="journal article" date="2013" name="PLoS Genet.">
        <title>The genome and development-dependent transcriptomes of Pyronema confluens: a window into fungal evolution.</title>
        <authorList>
            <person name="Traeger S."/>
            <person name="Altegoer F."/>
            <person name="Freitag M."/>
            <person name="Gabaldon T."/>
            <person name="Kempken F."/>
            <person name="Kumar A."/>
            <person name="Marcet-Houben M."/>
            <person name="Poggeler S."/>
            <person name="Stajich J.E."/>
            <person name="Nowrousian M."/>
        </authorList>
    </citation>
    <scope>NUCLEOTIDE SEQUENCE [LARGE SCALE GENOMIC DNA]</scope>
    <source>
        <strain evidence="2">CBS 100304</strain>
        <tissue evidence="1">Vegetative mycelium</tissue>
    </source>
</reference>
<name>U4L4A4_PYROM</name>
<protein>
    <submittedName>
        <fullName evidence="1">Uncharacterized protein</fullName>
    </submittedName>
</protein>
<evidence type="ECO:0000313" key="2">
    <source>
        <dbReference type="Proteomes" id="UP000018144"/>
    </source>
</evidence>
<sequence>MKTNLYRVVLLNLNTHTLMWA</sequence>
<keyword evidence="2" id="KW-1185">Reference proteome</keyword>
<proteinExistence type="predicted"/>
<dbReference type="Proteomes" id="UP000018144">
    <property type="component" value="Unassembled WGS sequence"/>
</dbReference>
<dbReference type="EMBL" id="HF935553">
    <property type="protein sequence ID" value="CCX10550.1"/>
    <property type="molecule type" value="Genomic_DNA"/>
</dbReference>
<dbReference type="AlphaFoldDB" id="U4L4A4"/>
<gene>
    <name evidence="1" type="ORF">PCON_10144</name>
</gene>
<accession>U4L4A4</accession>